<comment type="subcellular location">
    <subcellularLocation>
        <location evidence="8">Cell membrane</location>
        <topology evidence="8">Peripheral membrane protein</topology>
        <orientation evidence="8">Cytoplasmic side</orientation>
    </subcellularLocation>
    <subcellularLocation>
        <location evidence="8">Cytoplasm</location>
    </subcellularLocation>
</comment>
<feature type="binding site" evidence="8">
    <location>
        <begin position="260"/>
        <end position="263"/>
    </location>
    <ligand>
        <name>GTP</name>
        <dbReference type="ChEBI" id="CHEBI:37565"/>
    </ligand>
</feature>
<dbReference type="PANTHER" id="PTHR43134">
    <property type="entry name" value="SIGNAL RECOGNITION PARTICLE RECEPTOR SUBUNIT ALPHA"/>
    <property type="match status" value="1"/>
</dbReference>
<reference evidence="10 11" key="1">
    <citation type="journal article" date="2013" name="Appl. Environ. Microbiol.">
        <title>Variation of the Virus-Related Elements within Syntenic Genomes of the Hyperthermophilic Archaeon Aeropyrum.</title>
        <authorList>
            <person name="Daifuku T."/>
            <person name="Yoshida T."/>
            <person name="Kitamura T."/>
            <person name="Kawaichi S."/>
            <person name="Inoue T."/>
            <person name="Nomura K."/>
            <person name="Yoshida Y."/>
            <person name="Kuno S."/>
            <person name="Sako Y."/>
        </authorList>
    </citation>
    <scope>NUCLEOTIDE SEQUENCE [LARGE SCALE GENOMIC DNA]</scope>
    <source>
        <strain evidence="10 11">SY1</strain>
    </source>
</reference>
<dbReference type="InterPro" id="IPR000897">
    <property type="entry name" value="SRP54_GTPase_dom"/>
</dbReference>
<dbReference type="EMBL" id="AP012489">
    <property type="protein sequence ID" value="BAN90167.1"/>
    <property type="molecule type" value="Genomic_DNA"/>
</dbReference>
<dbReference type="InterPro" id="IPR036225">
    <property type="entry name" value="SRP/SRP_N"/>
</dbReference>
<dbReference type="GO" id="GO:0003924">
    <property type="term" value="F:GTPase activity"/>
    <property type="evidence" value="ECO:0007669"/>
    <property type="project" value="UniProtKB-UniRule"/>
</dbReference>
<dbReference type="Proteomes" id="UP000016887">
    <property type="component" value="Chromosome"/>
</dbReference>
<dbReference type="GO" id="GO:0005047">
    <property type="term" value="F:signal recognition particle binding"/>
    <property type="evidence" value="ECO:0007669"/>
    <property type="project" value="TreeGrafter"/>
</dbReference>
<evidence type="ECO:0000313" key="11">
    <source>
        <dbReference type="Proteomes" id="UP000016887"/>
    </source>
</evidence>
<sequence>MFGRLREALNRASEHIARGIIDTLAYREIKPEDLQPLLDDILLDLVESDVALEAAEAIVAGVREELVGSRIRRGEPVERVVREALRKALLALLDPGPRPDLAGEARARCGGRPLVILFLGVNGTGKTTTIAKVAYMLRKAGVTPVIAAADTFRAGAQEQLAAHAEKIGVPIVRGRYGADPASVAYDAIKHAQSRGFCAVLVDTAGRMHVDSNLVEELRKIVRVSNPDYKILVVDSLTGNDAVEQARLFNEAVGVDGVIVTKVDADPKGGTLVSVAHAIRKPILYLGTGQGYEDLEPFDPQKTVNRLLE</sequence>
<evidence type="ECO:0000256" key="1">
    <source>
        <dbReference type="ARBA" id="ARBA00022475"/>
    </source>
</evidence>
<evidence type="ECO:0000256" key="5">
    <source>
        <dbReference type="ARBA" id="ARBA00023134"/>
    </source>
</evidence>
<dbReference type="GO" id="GO:0006614">
    <property type="term" value="P:SRP-dependent cotranslational protein targeting to membrane"/>
    <property type="evidence" value="ECO:0007669"/>
    <property type="project" value="InterPro"/>
</dbReference>
<dbReference type="SUPFAM" id="SSF52540">
    <property type="entry name" value="P-loop containing nucleoside triphosphate hydrolases"/>
    <property type="match status" value="1"/>
</dbReference>
<dbReference type="SMART" id="SM00382">
    <property type="entry name" value="AAA"/>
    <property type="match status" value="1"/>
</dbReference>
<dbReference type="CDD" id="cd17874">
    <property type="entry name" value="FtsY"/>
    <property type="match status" value="1"/>
</dbReference>
<dbReference type="AlphaFoldDB" id="U3T9I3"/>
<evidence type="ECO:0000256" key="6">
    <source>
        <dbReference type="ARBA" id="ARBA00023136"/>
    </source>
</evidence>
<comment type="subunit">
    <text evidence="8">Part of the signal recognition particle protein translocation system, which is composed of SRP and FtsY.</text>
</comment>
<dbReference type="Pfam" id="PF02881">
    <property type="entry name" value="SRP54_N"/>
    <property type="match status" value="1"/>
</dbReference>
<dbReference type="GO" id="GO:0005525">
    <property type="term" value="F:GTP binding"/>
    <property type="evidence" value="ECO:0007669"/>
    <property type="project" value="UniProtKB-UniRule"/>
</dbReference>
<name>U3T9I3_9CREN</name>
<dbReference type="InterPro" id="IPR004390">
    <property type="entry name" value="SR_rcpt_FtsY"/>
</dbReference>
<dbReference type="GeneID" id="17110108"/>
<dbReference type="PANTHER" id="PTHR43134:SF1">
    <property type="entry name" value="SIGNAL RECOGNITION PARTICLE RECEPTOR SUBUNIT ALPHA"/>
    <property type="match status" value="1"/>
</dbReference>
<protein>
    <recommendedName>
        <fullName evidence="8">Signal recognition particle receptor FtsY</fullName>
        <shortName evidence="8">SRP receptor</shortName>
        <ecNumber evidence="8">3.6.5.4</ecNumber>
    </recommendedName>
</protein>
<dbReference type="SMART" id="SM00962">
    <property type="entry name" value="SRP54"/>
    <property type="match status" value="1"/>
</dbReference>
<evidence type="ECO:0000259" key="9">
    <source>
        <dbReference type="PROSITE" id="PS00300"/>
    </source>
</evidence>
<dbReference type="Gene3D" id="3.40.50.300">
    <property type="entry name" value="P-loop containing nucleotide triphosphate hydrolases"/>
    <property type="match status" value="1"/>
</dbReference>
<comment type="function">
    <text evidence="8">Involved in targeting and insertion of nascent membrane proteins into the cytoplasmic membrane. Acts as a receptor for the complex formed by the signal recognition particle (SRP) and the ribosome-nascent chain (RNC).</text>
</comment>
<keyword evidence="11" id="KW-1185">Reference proteome</keyword>
<feature type="binding site" evidence="8">
    <location>
        <begin position="120"/>
        <end position="127"/>
    </location>
    <ligand>
        <name>GTP</name>
        <dbReference type="ChEBI" id="CHEBI:37565"/>
    </ligand>
</feature>
<keyword evidence="2 8" id="KW-0963">Cytoplasm</keyword>
<comment type="catalytic activity">
    <reaction evidence="8">
        <text>GTP + H2O = GDP + phosphate + H(+)</text>
        <dbReference type="Rhea" id="RHEA:19669"/>
        <dbReference type="ChEBI" id="CHEBI:15377"/>
        <dbReference type="ChEBI" id="CHEBI:15378"/>
        <dbReference type="ChEBI" id="CHEBI:37565"/>
        <dbReference type="ChEBI" id="CHEBI:43474"/>
        <dbReference type="ChEBI" id="CHEBI:58189"/>
        <dbReference type="EC" id="3.6.5.4"/>
    </reaction>
</comment>
<dbReference type="GO" id="GO:0005737">
    <property type="term" value="C:cytoplasm"/>
    <property type="evidence" value="ECO:0007669"/>
    <property type="project" value="UniProtKB-SubCell"/>
</dbReference>
<gene>
    <name evidence="8" type="primary">ftsY</name>
    <name evidence="10" type="ORF">ACAM_0698</name>
</gene>
<accession>U3T9I3</accession>
<keyword evidence="7 8" id="KW-0675">Receptor</keyword>
<dbReference type="InterPro" id="IPR003593">
    <property type="entry name" value="AAA+_ATPase"/>
</dbReference>
<dbReference type="Pfam" id="PF00448">
    <property type="entry name" value="SRP54"/>
    <property type="match status" value="1"/>
</dbReference>
<comment type="similarity">
    <text evidence="8">Belongs to the GTP-binding SRP family. FtsY subfamily.</text>
</comment>
<dbReference type="KEGG" id="acj:ACAM_0698"/>
<keyword evidence="3 8" id="KW-0547">Nucleotide-binding</keyword>
<evidence type="ECO:0000256" key="3">
    <source>
        <dbReference type="ARBA" id="ARBA00022741"/>
    </source>
</evidence>
<dbReference type="PATRIC" id="fig|1198449.6.peg.704"/>
<dbReference type="InterPro" id="IPR013822">
    <property type="entry name" value="Signal_recog_particl_SRP54_hlx"/>
</dbReference>
<dbReference type="GO" id="GO:0005886">
    <property type="term" value="C:plasma membrane"/>
    <property type="evidence" value="ECO:0007669"/>
    <property type="project" value="UniProtKB-SubCell"/>
</dbReference>
<evidence type="ECO:0000256" key="2">
    <source>
        <dbReference type="ARBA" id="ARBA00022490"/>
    </source>
</evidence>
<dbReference type="OrthoDB" id="372188at2157"/>
<evidence type="ECO:0000313" key="10">
    <source>
        <dbReference type="EMBL" id="BAN90167.1"/>
    </source>
</evidence>
<dbReference type="EC" id="3.6.5.4" evidence="8"/>
<evidence type="ECO:0000256" key="7">
    <source>
        <dbReference type="ARBA" id="ARBA00023170"/>
    </source>
</evidence>
<dbReference type="Gene3D" id="1.20.120.140">
    <property type="entry name" value="Signal recognition particle SRP54, nucleotide-binding domain"/>
    <property type="match status" value="1"/>
</dbReference>
<dbReference type="FunFam" id="3.40.50.300:FF:000053">
    <property type="entry name" value="Signal recognition particle receptor FtsY"/>
    <property type="match status" value="1"/>
</dbReference>
<dbReference type="STRING" id="1198449.ACAM_0698"/>
<dbReference type="SUPFAM" id="SSF47364">
    <property type="entry name" value="Domain of the SRP/SRP receptor G-proteins"/>
    <property type="match status" value="1"/>
</dbReference>
<evidence type="ECO:0000256" key="8">
    <source>
        <dbReference type="HAMAP-Rule" id="MF_00920"/>
    </source>
</evidence>
<keyword evidence="6 8" id="KW-0472">Membrane</keyword>
<keyword evidence="1 8" id="KW-1003">Cell membrane</keyword>
<feature type="binding site" evidence="8">
    <location>
        <begin position="202"/>
        <end position="206"/>
    </location>
    <ligand>
        <name>GTP</name>
        <dbReference type="ChEBI" id="CHEBI:37565"/>
    </ligand>
</feature>
<proteinExistence type="inferred from homology"/>
<keyword evidence="5 8" id="KW-0342">GTP-binding</keyword>
<dbReference type="InterPro" id="IPR027417">
    <property type="entry name" value="P-loop_NTPase"/>
</dbReference>
<dbReference type="eggNOG" id="arCOG01227">
    <property type="taxonomic scope" value="Archaea"/>
</dbReference>
<dbReference type="SMART" id="SM00963">
    <property type="entry name" value="SRP54_N"/>
    <property type="match status" value="1"/>
</dbReference>
<dbReference type="InterPro" id="IPR042101">
    <property type="entry name" value="SRP54_N_sf"/>
</dbReference>
<dbReference type="RefSeq" id="WP_022541440.1">
    <property type="nucleotide sequence ID" value="NC_022521.1"/>
</dbReference>
<evidence type="ECO:0000256" key="4">
    <source>
        <dbReference type="ARBA" id="ARBA00022801"/>
    </source>
</evidence>
<feature type="domain" description="SRP54-type proteins GTP-binding" evidence="9">
    <location>
        <begin position="281"/>
        <end position="294"/>
    </location>
</feature>
<keyword evidence="4 8" id="KW-0378">Hydrolase</keyword>
<dbReference type="NCBIfam" id="TIGR00064">
    <property type="entry name" value="ftsY"/>
    <property type="match status" value="1"/>
</dbReference>
<dbReference type="PROSITE" id="PS00300">
    <property type="entry name" value="SRP54"/>
    <property type="match status" value="1"/>
</dbReference>
<organism evidence="10 11">
    <name type="scientific">Aeropyrum camini SY1 = JCM 12091</name>
    <dbReference type="NCBI Taxonomy" id="1198449"/>
    <lineage>
        <taxon>Archaea</taxon>
        <taxon>Thermoproteota</taxon>
        <taxon>Thermoprotei</taxon>
        <taxon>Desulfurococcales</taxon>
        <taxon>Desulfurococcaceae</taxon>
        <taxon>Aeropyrum</taxon>
    </lineage>
</organism>
<dbReference type="HAMAP" id="MF_00920">
    <property type="entry name" value="FtsY"/>
    <property type="match status" value="1"/>
</dbReference>